<feature type="transmembrane region" description="Helical" evidence="2">
    <location>
        <begin position="178"/>
        <end position="201"/>
    </location>
</feature>
<keyword evidence="2" id="KW-1133">Transmembrane helix</keyword>
<dbReference type="AlphaFoldDB" id="A0A8W8JBL6"/>
<evidence type="ECO:0000256" key="1">
    <source>
        <dbReference type="SAM" id="MobiDB-lite"/>
    </source>
</evidence>
<dbReference type="EnsemblMetazoa" id="G18314.4">
    <property type="protein sequence ID" value="G18314.4:cds"/>
    <property type="gene ID" value="G18314"/>
</dbReference>
<keyword evidence="4" id="KW-1185">Reference proteome</keyword>
<sequence length="261" mass="28488">MEMSVTFAIFYIGIFYVQEINAMTTTFWTTQPTSTSSETTEKLMTTQTEMQTTTTTQSTSFSSTSSSTEITTTLQETTHSSTEEISTITTGKMTTPPEPTTSTTEKLTSTTVTPTASTEKITTSTKVLHETITASTEKLTSTPQTPTISTEKITSTENTSTDKPFVTQLSKSDKNDGVIAALGIIVGISLVANVLLSILLLRSCRRISNDNNTTPMYANENISKIDQTEMYTVLGNKEDGGTYQTLTHKNEVIYNNTNTCM</sequence>
<dbReference type="OrthoDB" id="6217967at2759"/>
<dbReference type="EnsemblMetazoa" id="G18314.5">
    <property type="protein sequence ID" value="G18314.5:cds"/>
    <property type="gene ID" value="G18314"/>
</dbReference>
<dbReference type="EnsemblMetazoa" id="G18314.1">
    <property type="protein sequence ID" value="G18314.1:cds"/>
    <property type="gene ID" value="G18314"/>
</dbReference>
<feature type="compositionally biased region" description="Low complexity" evidence="1">
    <location>
        <begin position="48"/>
        <end position="90"/>
    </location>
</feature>
<feature type="region of interest" description="Disordered" evidence="1">
    <location>
        <begin position="137"/>
        <end position="161"/>
    </location>
</feature>
<feature type="region of interest" description="Disordered" evidence="1">
    <location>
        <begin position="48"/>
        <end position="119"/>
    </location>
</feature>
<evidence type="ECO:0000313" key="4">
    <source>
        <dbReference type="Proteomes" id="UP000005408"/>
    </source>
</evidence>
<organism evidence="3 4">
    <name type="scientific">Magallana gigas</name>
    <name type="common">Pacific oyster</name>
    <name type="synonym">Crassostrea gigas</name>
    <dbReference type="NCBI Taxonomy" id="29159"/>
    <lineage>
        <taxon>Eukaryota</taxon>
        <taxon>Metazoa</taxon>
        <taxon>Spiralia</taxon>
        <taxon>Lophotrochozoa</taxon>
        <taxon>Mollusca</taxon>
        <taxon>Bivalvia</taxon>
        <taxon>Autobranchia</taxon>
        <taxon>Pteriomorphia</taxon>
        <taxon>Ostreida</taxon>
        <taxon>Ostreoidea</taxon>
        <taxon>Ostreidae</taxon>
        <taxon>Magallana</taxon>
    </lineage>
</organism>
<name>A0A8W8JBL6_MAGGI</name>
<reference evidence="3" key="1">
    <citation type="submission" date="2022-08" db="UniProtKB">
        <authorList>
            <consortium name="EnsemblMetazoa"/>
        </authorList>
    </citation>
    <scope>IDENTIFICATION</scope>
    <source>
        <strain evidence="3">05x7-T-G4-1.051#20</strain>
    </source>
</reference>
<feature type="compositionally biased region" description="Low complexity" evidence="1">
    <location>
        <begin position="100"/>
        <end position="118"/>
    </location>
</feature>
<accession>A0A8W8JBL6</accession>
<evidence type="ECO:0000313" key="3">
    <source>
        <dbReference type="EnsemblMetazoa" id="G18314.1:cds"/>
    </source>
</evidence>
<dbReference type="Proteomes" id="UP000005408">
    <property type="component" value="Unassembled WGS sequence"/>
</dbReference>
<proteinExistence type="predicted"/>
<keyword evidence="2" id="KW-0812">Transmembrane</keyword>
<protein>
    <submittedName>
        <fullName evidence="3">Uncharacterized protein</fullName>
    </submittedName>
</protein>
<evidence type="ECO:0000256" key="2">
    <source>
        <dbReference type="SAM" id="Phobius"/>
    </source>
</evidence>
<keyword evidence="2" id="KW-0472">Membrane</keyword>
<dbReference type="EnsemblMetazoa" id="G18314.6">
    <property type="protein sequence ID" value="G18314.6:cds"/>
    <property type="gene ID" value="G18314"/>
</dbReference>